<protein>
    <submittedName>
        <fullName evidence="2">Uncharacterized protein</fullName>
    </submittedName>
</protein>
<name>A0A1G9NTR0_9FIRM</name>
<gene>
    <name evidence="2" type="ORF">SAMN04488502_1011121</name>
</gene>
<dbReference type="AlphaFoldDB" id="A0A1G9NTR0"/>
<evidence type="ECO:0000313" key="2">
    <source>
        <dbReference type="EMBL" id="SDL89741.1"/>
    </source>
</evidence>
<dbReference type="Proteomes" id="UP000214880">
    <property type="component" value="Unassembled WGS sequence"/>
</dbReference>
<reference evidence="2 3" key="1">
    <citation type="submission" date="2016-10" db="EMBL/GenBank/DDBJ databases">
        <authorList>
            <person name="de Groot N.N."/>
        </authorList>
    </citation>
    <scope>NUCLEOTIDE SEQUENCE [LARGE SCALE GENOMIC DNA]</scope>
    <source>
        <strain evidence="2 3">DSM 1736</strain>
    </source>
</reference>
<dbReference type="STRING" id="146817.SAMN04488502_1011121"/>
<feature type="region of interest" description="Disordered" evidence="1">
    <location>
        <begin position="43"/>
        <end position="64"/>
    </location>
</feature>
<feature type="compositionally biased region" description="Basic and acidic residues" evidence="1">
    <location>
        <begin position="45"/>
        <end position="57"/>
    </location>
</feature>
<keyword evidence="3" id="KW-1185">Reference proteome</keyword>
<accession>A0A1G9NTR0</accession>
<dbReference type="EMBL" id="FNHB01000001">
    <property type="protein sequence ID" value="SDL89741.1"/>
    <property type="molecule type" value="Genomic_DNA"/>
</dbReference>
<organism evidence="2 3">
    <name type="scientific">Dendrosporobacter quercicolus</name>
    <dbReference type="NCBI Taxonomy" id="146817"/>
    <lineage>
        <taxon>Bacteria</taxon>
        <taxon>Bacillati</taxon>
        <taxon>Bacillota</taxon>
        <taxon>Negativicutes</taxon>
        <taxon>Selenomonadales</taxon>
        <taxon>Sporomusaceae</taxon>
        <taxon>Dendrosporobacter</taxon>
    </lineage>
</organism>
<evidence type="ECO:0000313" key="3">
    <source>
        <dbReference type="Proteomes" id="UP000214880"/>
    </source>
</evidence>
<sequence length="64" mass="6874">MWQTEPKPLGAVVMDVTGVRASQSHDTLNQIFSTTKVAGDAGVNAHRDGESRGRLKCDLPGPRL</sequence>
<evidence type="ECO:0000256" key="1">
    <source>
        <dbReference type="SAM" id="MobiDB-lite"/>
    </source>
</evidence>
<proteinExistence type="predicted"/>